<feature type="non-terminal residue" evidence="1">
    <location>
        <position position="117"/>
    </location>
</feature>
<evidence type="ECO:0000313" key="1">
    <source>
        <dbReference type="EMBL" id="CAH3143098.1"/>
    </source>
</evidence>
<dbReference type="InterPro" id="IPR000884">
    <property type="entry name" value="TSP1_rpt"/>
</dbReference>
<evidence type="ECO:0008006" key="3">
    <source>
        <dbReference type="Google" id="ProtNLM"/>
    </source>
</evidence>
<dbReference type="SUPFAM" id="SSF82895">
    <property type="entry name" value="TSP-1 type 1 repeat"/>
    <property type="match status" value="1"/>
</dbReference>
<name>A0ABN8PG12_9CNID</name>
<dbReference type="Gene3D" id="2.20.100.10">
    <property type="entry name" value="Thrombospondin type-1 (TSP1) repeat"/>
    <property type="match status" value="1"/>
</dbReference>
<accession>A0ABN8PG12</accession>
<dbReference type="Proteomes" id="UP001159405">
    <property type="component" value="Unassembled WGS sequence"/>
</dbReference>
<dbReference type="InterPro" id="IPR036383">
    <property type="entry name" value="TSP1_rpt_sf"/>
</dbReference>
<organism evidence="1 2">
    <name type="scientific">Porites lobata</name>
    <dbReference type="NCBI Taxonomy" id="104759"/>
    <lineage>
        <taxon>Eukaryota</taxon>
        <taxon>Metazoa</taxon>
        <taxon>Cnidaria</taxon>
        <taxon>Anthozoa</taxon>
        <taxon>Hexacorallia</taxon>
        <taxon>Scleractinia</taxon>
        <taxon>Fungiina</taxon>
        <taxon>Poritidae</taxon>
        <taxon>Porites</taxon>
    </lineage>
</organism>
<dbReference type="EMBL" id="CALNXK010000070">
    <property type="protein sequence ID" value="CAH3143098.1"/>
    <property type="molecule type" value="Genomic_DNA"/>
</dbReference>
<gene>
    <name evidence="1" type="ORF">PLOB_00043227</name>
</gene>
<keyword evidence="2" id="KW-1185">Reference proteome</keyword>
<feature type="non-terminal residue" evidence="1">
    <location>
        <position position="1"/>
    </location>
</feature>
<evidence type="ECO:0000313" key="2">
    <source>
        <dbReference type="Proteomes" id="UP001159405"/>
    </source>
</evidence>
<comment type="caution">
    <text evidence="1">The sequence shown here is derived from an EMBL/GenBank/DDBJ whole genome shotgun (WGS) entry which is preliminary data.</text>
</comment>
<proteinExistence type="predicted"/>
<dbReference type="SMART" id="SM00209">
    <property type="entry name" value="TSP1"/>
    <property type="match status" value="1"/>
</dbReference>
<protein>
    <recommendedName>
        <fullName evidence="3">Apple domain-containing protein</fullName>
    </recommendedName>
</protein>
<sequence>DASKIFKVQINSATRAELINRTCSGSWSEWSPCSVTCGSGSQRREFRCSVCQNAWIQKTRGCFTSCINHSITNQGMLRRGKNNMALNNNSIREALVSSEIQCAHYCLRSPECRSINV</sequence>
<dbReference type="PROSITE" id="PS50092">
    <property type="entry name" value="TSP1"/>
    <property type="match status" value="1"/>
</dbReference>
<reference evidence="1 2" key="1">
    <citation type="submission" date="2022-05" db="EMBL/GenBank/DDBJ databases">
        <authorList>
            <consortium name="Genoscope - CEA"/>
            <person name="William W."/>
        </authorList>
    </citation>
    <scope>NUCLEOTIDE SEQUENCE [LARGE SCALE GENOMIC DNA]</scope>
</reference>
<dbReference type="Pfam" id="PF00090">
    <property type="entry name" value="TSP_1"/>
    <property type="match status" value="1"/>
</dbReference>